<accession>A0ABS3CIT9</accession>
<evidence type="ECO:0008006" key="3">
    <source>
        <dbReference type="Google" id="ProtNLM"/>
    </source>
</evidence>
<dbReference type="RefSeq" id="WP_206587345.1">
    <property type="nucleotide sequence ID" value="NZ_JAFKCU010000003.1"/>
</dbReference>
<dbReference type="Proteomes" id="UP000664480">
    <property type="component" value="Unassembled WGS sequence"/>
</dbReference>
<protein>
    <recommendedName>
        <fullName evidence="3">DUF3253 domain-containing protein</fullName>
    </recommendedName>
</protein>
<evidence type="ECO:0000313" key="2">
    <source>
        <dbReference type="Proteomes" id="UP000664480"/>
    </source>
</evidence>
<dbReference type="Gene3D" id="1.10.10.10">
    <property type="entry name" value="Winged helix-like DNA-binding domain superfamily/Winged helix DNA-binding domain"/>
    <property type="match status" value="1"/>
</dbReference>
<sequence length="85" mass="10258">MMNILEIALKDMCRKRKNEFFFPEDILRQMYPEDWEEFLEDLEELLIQLKESDKIEILAYPSGTVYEKLNESPIKIRCQNKPKST</sequence>
<dbReference type="EMBL" id="JAFKCU010000003">
    <property type="protein sequence ID" value="MBN7816675.1"/>
    <property type="molecule type" value="Genomic_DNA"/>
</dbReference>
<dbReference type="InterPro" id="IPR036388">
    <property type="entry name" value="WH-like_DNA-bd_sf"/>
</dbReference>
<reference evidence="1 2" key="1">
    <citation type="submission" date="2021-03" db="EMBL/GenBank/DDBJ databases">
        <title>novel species isolated from a fishpond in China.</title>
        <authorList>
            <person name="Lu H."/>
            <person name="Cai Z."/>
        </authorList>
    </citation>
    <scope>NUCLEOTIDE SEQUENCE [LARGE SCALE GENOMIC DNA]</scope>
    <source>
        <strain evidence="1 2">YJ13C</strain>
    </source>
</reference>
<gene>
    <name evidence="1" type="ORF">J0A69_14595</name>
</gene>
<proteinExistence type="predicted"/>
<evidence type="ECO:0000313" key="1">
    <source>
        <dbReference type="EMBL" id="MBN7816675.1"/>
    </source>
</evidence>
<keyword evidence="2" id="KW-1185">Reference proteome</keyword>
<comment type="caution">
    <text evidence="1">The sequence shown here is derived from an EMBL/GenBank/DDBJ whole genome shotgun (WGS) entry which is preliminary data.</text>
</comment>
<name>A0ABS3CIT9_9BACT</name>
<organism evidence="1 2">
    <name type="scientific">Algoriphagus pacificus</name>
    <dbReference type="NCBI Taxonomy" id="2811234"/>
    <lineage>
        <taxon>Bacteria</taxon>
        <taxon>Pseudomonadati</taxon>
        <taxon>Bacteroidota</taxon>
        <taxon>Cytophagia</taxon>
        <taxon>Cytophagales</taxon>
        <taxon>Cyclobacteriaceae</taxon>
        <taxon>Algoriphagus</taxon>
    </lineage>
</organism>